<evidence type="ECO:0000256" key="4">
    <source>
        <dbReference type="ARBA" id="ARBA00022989"/>
    </source>
</evidence>
<keyword evidence="3 6" id="KW-0812">Transmembrane</keyword>
<protein>
    <recommendedName>
        <fullName evidence="9">Flippase-like domain-containing protein</fullName>
    </recommendedName>
</protein>
<feature type="transmembrane region" description="Helical" evidence="6">
    <location>
        <begin position="162"/>
        <end position="183"/>
    </location>
</feature>
<dbReference type="PANTHER" id="PTHR40277">
    <property type="entry name" value="BLL5419 PROTEIN"/>
    <property type="match status" value="1"/>
</dbReference>
<dbReference type="Proteomes" id="UP000178449">
    <property type="component" value="Unassembled WGS sequence"/>
</dbReference>
<feature type="transmembrane region" description="Helical" evidence="6">
    <location>
        <begin position="222"/>
        <end position="243"/>
    </location>
</feature>
<dbReference type="AlphaFoldDB" id="A0A1F6GE55"/>
<feature type="transmembrane region" description="Helical" evidence="6">
    <location>
        <begin position="255"/>
        <end position="279"/>
    </location>
</feature>
<evidence type="ECO:0000256" key="3">
    <source>
        <dbReference type="ARBA" id="ARBA00022692"/>
    </source>
</evidence>
<dbReference type="EMBL" id="MFNE01000014">
    <property type="protein sequence ID" value="OGG96380.1"/>
    <property type="molecule type" value="Genomic_DNA"/>
</dbReference>
<feature type="transmembrane region" description="Helical" evidence="6">
    <location>
        <begin position="9"/>
        <end position="28"/>
    </location>
</feature>
<dbReference type="GO" id="GO:0005886">
    <property type="term" value="C:plasma membrane"/>
    <property type="evidence" value="ECO:0007669"/>
    <property type="project" value="UniProtKB-SubCell"/>
</dbReference>
<gene>
    <name evidence="7" type="ORF">A2527_02120</name>
</gene>
<evidence type="ECO:0000313" key="8">
    <source>
        <dbReference type="Proteomes" id="UP000178449"/>
    </source>
</evidence>
<dbReference type="InterPro" id="IPR022791">
    <property type="entry name" value="L-PG_synthase/AglD"/>
</dbReference>
<dbReference type="Pfam" id="PF03706">
    <property type="entry name" value="LPG_synthase_TM"/>
    <property type="match status" value="1"/>
</dbReference>
<accession>A0A1F6GE55</accession>
<keyword evidence="4 6" id="KW-1133">Transmembrane helix</keyword>
<keyword evidence="2" id="KW-1003">Cell membrane</keyword>
<proteinExistence type="predicted"/>
<evidence type="ECO:0008006" key="9">
    <source>
        <dbReference type="Google" id="ProtNLM"/>
    </source>
</evidence>
<feature type="transmembrane region" description="Helical" evidence="6">
    <location>
        <begin position="135"/>
        <end position="155"/>
    </location>
</feature>
<evidence type="ECO:0000256" key="5">
    <source>
        <dbReference type="ARBA" id="ARBA00023136"/>
    </source>
</evidence>
<organism evidence="7 8">
    <name type="scientific">Candidatus Lambdaproteobacteria bacterium RIFOXYD2_FULL_50_16</name>
    <dbReference type="NCBI Taxonomy" id="1817772"/>
    <lineage>
        <taxon>Bacteria</taxon>
        <taxon>Pseudomonadati</taxon>
        <taxon>Pseudomonadota</taxon>
        <taxon>Candidatus Lambdaproteobacteria</taxon>
    </lineage>
</organism>
<dbReference type="STRING" id="1817772.A2527_02120"/>
<evidence type="ECO:0000256" key="2">
    <source>
        <dbReference type="ARBA" id="ARBA00022475"/>
    </source>
</evidence>
<dbReference type="NCBIfam" id="TIGR00374">
    <property type="entry name" value="flippase-like domain"/>
    <property type="match status" value="1"/>
</dbReference>
<feature type="transmembrane region" description="Helical" evidence="6">
    <location>
        <begin position="48"/>
        <end position="67"/>
    </location>
</feature>
<name>A0A1F6GE55_9PROT</name>
<keyword evidence="5 6" id="KW-0472">Membrane</keyword>
<evidence type="ECO:0000313" key="7">
    <source>
        <dbReference type="EMBL" id="OGG96380.1"/>
    </source>
</evidence>
<evidence type="ECO:0000256" key="1">
    <source>
        <dbReference type="ARBA" id="ARBA00004651"/>
    </source>
</evidence>
<comment type="subcellular location">
    <subcellularLocation>
        <location evidence="1">Cell membrane</location>
        <topology evidence="1">Multi-pass membrane protein</topology>
    </subcellularLocation>
</comment>
<comment type="caution">
    <text evidence="7">The sequence shown here is derived from an EMBL/GenBank/DDBJ whole genome shotgun (WGS) entry which is preliminary data.</text>
</comment>
<evidence type="ECO:0000256" key="6">
    <source>
        <dbReference type="SAM" id="Phobius"/>
    </source>
</evidence>
<feature type="transmembrane region" description="Helical" evidence="6">
    <location>
        <begin position="79"/>
        <end position="97"/>
    </location>
</feature>
<dbReference type="PANTHER" id="PTHR40277:SF1">
    <property type="entry name" value="BLL5419 PROTEIN"/>
    <property type="match status" value="1"/>
</dbReference>
<reference evidence="7 8" key="1">
    <citation type="journal article" date="2016" name="Nat. Commun.">
        <title>Thousands of microbial genomes shed light on interconnected biogeochemical processes in an aquifer system.</title>
        <authorList>
            <person name="Anantharaman K."/>
            <person name="Brown C.T."/>
            <person name="Hug L.A."/>
            <person name="Sharon I."/>
            <person name="Castelle C.J."/>
            <person name="Probst A.J."/>
            <person name="Thomas B.C."/>
            <person name="Singh A."/>
            <person name="Wilkins M.J."/>
            <person name="Karaoz U."/>
            <person name="Brodie E.L."/>
            <person name="Williams K.H."/>
            <person name="Hubbard S.S."/>
            <person name="Banfield J.F."/>
        </authorList>
    </citation>
    <scope>NUCLEOTIDE SEQUENCE [LARGE SCALE GENOMIC DNA]</scope>
</reference>
<sequence>MKKSSYQKTALLLLLKSSVVGLILYFLWNSGKLDLASTAMVYQQPLIFWASVFLVVVLCNGLMALRWQILLRAHGISFGIVRLYAIQWIGFFFSTLLPGTVSGEGVKAYYLIKETGGQVSRVDCITVVMFDKLTALIAIVLVSLVAIGLHWPLIWSNPALSVVGGFVVILFSGALAIALFWTLPNTHLKGWLICRVYELPYSQWLLKFSNGLAPFKKHPFRVALALVLSVSTQLIFVLIIWLVARQLCDPQADWVHILFAAPLGELSTIIPLAPGGIGVGHAAYDYLFLQGGLKGGADVFTVFTIIRLGTGVLGGLPYLFYKKQRHLNPRETE</sequence>
<feature type="transmembrane region" description="Helical" evidence="6">
    <location>
        <begin position="299"/>
        <end position="321"/>
    </location>
</feature>